<proteinExistence type="predicted"/>
<feature type="region of interest" description="Disordered" evidence="1">
    <location>
        <begin position="74"/>
        <end position="98"/>
    </location>
</feature>
<evidence type="ECO:0000313" key="3">
    <source>
        <dbReference type="Proteomes" id="UP000789342"/>
    </source>
</evidence>
<reference evidence="2" key="1">
    <citation type="submission" date="2021-06" db="EMBL/GenBank/DDBJ databases">
        <authorList>
            <person name="Kallberg Y."/>
            <person name="Tangrot J."/>
            <person name="Rosling A."/>
        </authorList>
    </citation>
    <scope>NUCLEOTIDE SEQUENCE</scope>
    <source>
        <strain evidence="2">CL551</strain>
    </source>
</reference>
<accession>A0A9N9AC16</accession>
<feature type="non-terminal residue" evidence="2">
    <location>
        <position position="98"/>
    </location>
</feature>
<evidence type="ECO:0000313" key="2">
    <source>
        <dbReference type="EMBL" id="CAG8526759.1"/>
    </source>
</evidence>
<name>A0A9N9AC16_9GLOM</name>
<dbReference type="Proteomes" id="UP000789342">
    <property type="component" value="Unassembled WGS sequence"/>
</dbReference>
<organism evidence="2 3">
    <name type="scientific">Acaulospora morrowiae</name>
    <dbReference type="NCBI Taxonomy" id="94023"/>
    <lineage>
        <taxon>Eukaryota</taxon>
        <taxon>Fungi</taxon>
        <taxon>Fungi incertae sedis</taxon>
        <taxon>Mucoromycota</taxon>
        <taxon>Glomeromycotina</taxon>
        <taxon>Glomeromycetes</taxon>
        <taxon>Diversisporales</taxon>
        <taxon>Acaulosporaceae</taxon>
        <taxon>Acaulospora</taxon>
    </lineage>
</organism>
<dbReference type="EMBL" id="CAJVPV010002465">
    <property type="protein sequence ID" value="CAG8526759.1"/>
    <property type="molecule type" value="Genomic_DNA"/>
</dbReference>
<feature type="compositionally biased region" description="Polar residues" evidence="1">
    <location>
        <begin position="77"/>
        <end position="98"/>
    </location>
</feature>
<gene>
    <name evidence="2" type="ORF">AMORRO_LOCUS4476</name>
</gene>
<comment type="caution">
    <text evidence="2">The sequence shown here is derived from an EMBL/GenBank/DDBJ whole genome shotgun (WGS) entry which is preliminary data.</text>
</comment>
<dbReference type="AlphaFoldDB" id="A0A9N9AC16"/>
<sequence>MAHSAVYPENIIFLHTPSRDHYGRYTLTFATESLASHSETSLYVIIHFDSKTTGIIKGYFTGKSLTHIKNTAERGHSLSSSVKNTSHLNGRSLNSQNL</sequence>
<protein>
    <submittedName>
        <fullName evidence="2">17640_t:CDS:1</fullName>
    </submittedName>
</protein>
<keyword evidence="3" id="KW-1185">Reference proteome</keyword>
<evidence type="ECO:0000256" key="1">
    <source>
        <dbReference type="SAM" id="MobiDB-lite"/>
    </source>
</evidence>